<gene>
    <name evidence="8" type="ORF">SAMN05421677_11147</name>
</gene>
<comment type="cofactor">
    <cofactor evidence="2 7">
        <name>Mg(2+)</name>
        <dbReference type="ChEBI" id="CHEBI:18420"/>
    </cofactor>
</comment>
<dbReference type="Pfam" id="PF00459">
    <property type="entry name" value="Inositol_P"/>
    <property type="match status" value="1"/>
</dbReference>
<evidence type="ECO:0000256" key="1">
    <source>
        <dbReference type="ARBA" id="ARBA00001033"/>
    </source>
</evidence>
<dbReference type="GO" id="GO:0046854">
    <property type="term" value="P:phosphatidylinositol phosphate biosynthetic process"/>
    <property type="evidence" value="ECO:0007669"/>
    <property type="project" value="InterPro"/>
</dbReference>
<dbReference type="Gene3D" id="3.30.540.10">
    <property type="entry name" value="Fructose-1,6-Bisphosphatase, subunit A, domain 1"/>
    <property type="match status" value="1"/>
</dbReference>
<keyword evidence="4 7" id="KW-0479">Metal-binding</keyword>
<evidence type="ECO:0000313" key="8">
    <source>
        <dbReference type="EMBL" id="SDP05607.1"/>
    </source>
</evidence>
<evidence type="ECO:0000256" key="7">
    <source>
        <dbReference type="PIRSR" id="PIRSR600760-2"/>
    </source>
</evidence>
<organism evidence="8 9">
    <name type="scientific">Halobacillus aidingensis</name>
    <dbReference type="NCBI Taxonomy" id="240303"/>
    <lineage>
        <taxon>Bacteria</taxon>
        <taxon>Bacillati</taxon>
        <taxon>Bacillota</taxon>
        <taxon>Bacilli</taxon>
        <taxon>Bacillales</taxon>
        <taxon>Bacillaceae</taxon>
        <taxon>Halobacillus</taxon>
    </lineage>
</organism>
<dbReference type="PANTHER" id="PTHR20854:SF4">
    <property type="entry name" value="INOSITOL-1-MONOPHOSPHATASE-RELATED"/>
    <property type="match status" value="1"/>
</dbReference>
<name>A0A1H0PKI0_HALAD</name>
<dbReference type="EC" id="3.1.3.25" evidence="3"/>
<feature type="binding site" evidence="7">
    <location>
        <position position="89"/>
    </location>
    <ligand>
        <name>Mg(2+)</name>
        <dbReference type="ChEBI" id="CHEBI:18420"/>
        <label>1</label>
        <note>catalytic</note>
    </ligand>
</feature>
<dbReference type="GO" id="GO:0006020">
    <property type="term" value="P:inositol metabolic process"/>
    <property type="evidence" value="ECO:0007669"/>
    <property type="project" value="TreeGrafter"/>
</dbReference>
<dbReference type="RefSeq" id="WP_089652765.1">
    <property type="nucleotide sequence ID" value="NZ_FNIZ01000011.1"/>
</dbReference>
<reference evidence="9" key="1">
    <citation type="submission" date="2016-10" db="EMBL/GenBank/DDBJ databases">
        <authorList>
            <person name="Varghese N."/>
            <person name="Submissions S."/>
        </authorList>
    </citation>
    <scope>NUCLEOTIDE SEQUENCE [LARGE SCALE GENOMIC DNA]</scope>
    <source>
        <strain evidence="9">CGMCC 1.3703</strain>
    </source>
</reference>
<dbReference type="PRINTS" id="PR00377">
    <property type="entry name" value="IMPHPHTASES"/>
</dbReference>
<dbReference type="InterPro" id="IPR020583">
    <property type="entry name" value="Inositol_monoP_metal-BS"/>
</dbReference>
<keyword evidence="9" id="KW-1185">Reference proteome</keyword>
<dbReference type="InterPro" id="IPR000760">
    <property type="entry name" value="Inositol_monophosphatase-like"/>
</dbReference>
<protein>
    <recommendedName>
        <fullName evidence="3">inositol-phosphate phosphatase</fullName>
        <ecNumber evidence="3">3.1.3.25</ecNumber>
    </recommendedName>
</protein>
<feature type="binding site" evidence="7">
    <location>
        <position position="92"/>
    </location>
    <ligand>
        <name>Mg(2+)</name>
        <dbReference type="ChEBI" id="CHEBI:18420"/>
        <label>1</label>
        <note>catalytic</note>
    </ligand>
</feature>
<evidence type="ECO:0000256" key="5">
    <source>
        <dbReference type="ARBA" id="ARBA00022801"/>
    </source>
</evidence>
<dbReference type="SUPFAM" id="SSF56655">
    <property type="entry name" value="Carbohydrate phosphatase"/>
    <property type="match status" value="1"/>
</dbReference>
<keyword evidence="5" id="KW-0378">Hydrolase</keyword>
<dbReference type="PANTHER" id="PTHR20854">
    <property type="entry name" value="INOSITOL MONOPHOSPHATASE"/>
    <property type="match status" value="1"/>
</dbReference>
<dbReference type="EMBL" id="FNIZ01000011">
    <property type="protein sequence ID" value="SDP05607.1"/>
    <property type="molecule type" value="Genomic_DNA"/>
</dbReference>
<feature type="binding site" evidence="7">
    <location>
        <position position="218"/>
    </location>
    <ligand>
        <name>Mg(2+)</name>
        <dbReference type="ChEBI" id="CHEBI:18420"/>
        <label>1</label>
        <note>catalytic</note>
    </ligand>
</feature>
<dbReference type="PROSITE" id="PS00630">
    <property type="entry name" value="IMP_2"/>
    <property type="match status" value="1"/>
</dbReference>
<dbReference type="InterPro" id="IPR020550">
    <property type="entry name" value="Inositol_monophosphatase_CS"/>
</dbReference>
<proteinExistence type="predicted"/>
<evidence type="ECO:0000256" key="3">
    <source>
        <dbReference type="ARBA" id="ARBA00013106"/>
    </source>
</evidence>
<sequence>MDQQKKNEIFEHAKAWVLEAGERIKSNIDSPRSIETKSNPNDLVTEMDQETEQFFAKKINETYPDHYLLGEEGFGDEIEDLGGTVWIVDPIDGTMNFVHQKRNFAISVGVYYEGVGEIGLIYNVMDGTLYTAKRGEGAYKNEERLPRLDEKRPLNQSILALNTSWLIPENPHVDHKGMEDLVKKLRSTRSYGSAALEFAFVAEGLLDGYLTMTLMPWDYAAGSVIVREVGGIVTRADREELDLLNKTTVLASRSNIHEEISKDYVRLKK</sequence>
<dbReference type="GO" id="GO:0007165">
    <property type="term" value="P:signal transduction"/>
    <property type="evidence" value="ECO:0007669"/>
    <property type="project" value="TreeGrafter"/>
</dbReference>
<evidence type="ECO:0000256" key="6">
    <source>
        <dbReference type="ARBA" id="ARBA00022842"/>
    </source>
</evidence>
<dbReference type="CDD" id="cd01637">
    <property type="entry name" value="IMPase_like"/>
    <property type="match status" value="1"/>
</dbReference>
<dbReference type="STRING" id="240303.SAMN05421677_11147"/>
<evidence type="ECO:0000256" key="4">
    <source>
        <dbReference type="ARBA" id="ARBA00022723"/>
    </source>
</evidence>
<comment type="catalytic activity">
    <reaction evidence="1">
        <text>a myo-inositol phosphate + H2O = myo-inositol + phosphate</text>
        <dbReference type="Rhea" id="RHEA:24056"/>
        <dbReference type="ChEBI" id="CHEBI:15377"/>
        <dbReference type="ChEBI" id="CHEBI:17268"/>
        <dbReference type="ChEBI" id="CHEBI:43474"/>
        <dbReference type="ChEBI" id="CHEBI:84139"/>
        <dbReference type="EC" id="3.1.3.25"/>
    </reaction>
</comment>
<keyword evidence="6 7" id="KW-0460">Magnesium</keyword>
<dbReference type="AlphaFoldDB" id="A0A1H0PKI0"/>
<evidence type="ECO:0000313" key="9">
    <source>
        <dbReference type="Proteomes" id="UP000198860"/>
    </source>
</evidence>
<dbReference type="PROSITE" id="PS00629">
    <property type="entry name" value="IMP_1"/>
    <property type="match status" value="1"/>
</dbReference>
<feature type="binding site" evidence="7">
    <location>
        <position position="71"/>
    </location>
    <ligand>
        <name>Mg(2+)</name>
        <dbReference type="ChEBI" id="CHEBI:18420"/>
        <label>1</label>
        <note>catalytic</note>
    </ligand>
</feature>
<dbReference type="FunFam" id="3.30.540.10:FF:000003">
    <property type="entry name" value="Inositol-1-monophosphatase"/>
    <property type="match status" value="1"/>
</dbReference>
<feature type="binding site" evidence="7">
    <location>
        <position position="91"/>
    </location>
    <ligand>
        <name>Mg(2+)</name>
        <dbReference type="ChEBI" id="CHEBI:18420"/>
        <label>1</label>
        <note>catalytic</note>
    </ligand>
</feature>
<evidence type="ECO:0000256" key="2">
    <source>
        <dbReference type="ARBA" id="ARBA00001946"/>
    </source>
</evidence>
<dbReference type="Proteomes" id="UP000198860">
    <property type="component" value="Unassembled WGS sequence"/>
</dbReference>
<dbReference type="GO" id="GO:0008934">
    <property type="term" value="F:inositol monophosphate 1-phosphatase activity"/>
    <property type="evidence" value="ECO:0007669"/>
    <property type="project" value="TreeGrafter"/>
</dbReference>
<accession>A0A1H0PKI0</accession>
<dbReference type="Gene3D" id="3.40.190.80">
    <property type="match status" value="1"/>
</dbReference>
<dbReference type="OrthoDB" id="9772456at2"/>
<dbReference type="GO" id="GO:0046872">
    <property type="term" value="F:metal ion binding"/>
    <property type="evidence" value="ECO:0007669"/>
    <property type="project" value="UniProtKB-KW"/>
</dbReference>